<evidence type="ECO:0000256" key="3">
    <source>
        <dbReference type="ARBA" id="ARBA00022475"/>
    </source>
</evidence>
<dbReference type="InterPro" id="IPR050366">
    <property type="entry name" value="BP-dependent_transpt_permease"/>
</dbReference>
<dbReference type="InterPro" id="IPR035906">
    <property type="entry name" value="MetI-like_sf"/>
</dbReference>
<keyword evidence="10" id="KW-1185">Reference proteome</keyword>
<dbReference type="GO" id="GO:0005886">
    <property type="term" value="C:plasma membrane"/>
    <property type="evidence" value="ECO:0007669"/>
    <property type="project" value="UniProtKB-SubCell"/>
</dbReference>
<evidence type="ECO:0000259" key="8">
    <source>
        <dbReference type="PROSITE" id="PS50928"/>
    </source>
</evidence>
<evidence type="ECO:0000256" key="5">
    <source>
        <dbReference type="ARBA" id="ARBA00022989"/>
    </source>
</evidence>
<comment type="caution">
    <text evidence="9">The sequence shown here is derived from an EMBL/GenBank/DDBJ whole genome shotgun (WGS) entry which is preliminary data.</text>
</comment>
<dbReference type="PROSITE" id="PS50928">
    <property type="entry name" value="ABC_TM1"/>
    <property type="match status" value="1"/>
</dbReference>
<keyword evidence="2 7" id="KW-0813">Transport</keyword>
<feature type="transmembrane region" description="Helical" evidence="7">
    <location>
        <begin position="102"/>
        <end position="125"/>
    </location>
</feature>
<organism evidence="9 10">
    <name type="scientific">Nocardiopsis ansamitocini</name>
    <dbReference type="NCBI Taxonomy" id="1670832"/>
    <lineage>
        <taxon>Bacteria</taxon>
        <taxon>Bacillati</taxon>
        <taxon>Actinomycetota</taxon>
        <taxon>Actinomycetes</taxon>
        <taxon>Streptosporangiales</taxon>
        <taxon>Nocardiopsidaceae</taxon>
        <taxon>Nocardiopsis</taxon>
    </lineage>
</organism>
<reference evidence="9" key="1">
    <citation type="submission" date="2023-02" db="EMBL/GenBank/DDBJ databases">
        <title>Nocardiopsis ansamitocini NBRC 112285.</title>
        <authorList>
            <person name="Ichikawa N."/>
            <person name="Sato H."/>
            <person name="Tonouchi N."/>
        </authorList>
    </citation>
    <scope>NUCLEOTIDE SEQUENCE</scope>
    <source>
        <strain evidence="9">NBRC 112285</strain>
    </source>
</reference>
<feature type="transmembrane region" description="Helical" evidence="7">
    <location>
        <begin position="39"/>
        <end position="60"/>
    </location>
</feature>
<dbReference type="SUPFAM" id="SSF161098">
    <property type="entry name" value="MetI-like"/>
    <property type="match status" value="1"/>
</dbReference>
<evidence type="ECO:0000256" key="1">
    <source>
        <dbReference type="ARBA" id="ARBA00004651"/>
    </source>
</evidence>
<dbReference type="GO" id="GO:0071916">
    <property type="term" value="F:dipeptide transmembrane transporter activity"/>
    <property type="evidence" value="ECO:0007669"/>
    <property type="project" value="TreeGrafter"/>
</dbReference>
<feature type="domain" description="ABC transmembrane type-1" evidence="8">
    <location>
        <begin position="98"/>
        <end position="290"/>
    </location>
</feature>
<dbReference type="CDD" id="cd06261">
    <property type="entry name" value="TM_PBP2"/>
    <property type="match status" value="1"/>
</dbReference>
<evidence type="ECO:0000313" key="9">
    <source>
        <dbReference type="EMBL" id="GLU46240.1"/>
    </source>
</evidence>
<sequence length="304" mass="32696">MTAAQPLPDPLAGPEGTAAALPEAPRREALYFALRNKKLLIGSAIVGSLLLLGILAPFFFQNGPNERIAPPGLEPSAQYWFGTTQFGQDIFVQFAHGVRSTFLVGVLGGGIGAVIGMTVGFVAGYKGGWIDEILNMITNVVLVLPTLAVLLIIAAYLESRGIVMQSLFIGLTTWPWAARAIRSQALSLSSRDYVDLARLSGFRTHKIILRDIAPNMSSYLFMTFILLFGGSVLAAAGLDFVGLGPTDGMSLGLMMHQAVKWGALQLGVWWWFVPPGLGITAIVGSLYIMNVGLDEVFNPKLREM</sequence>
<gene>
    <name evidence="9" type="ORF">Nans01_05910</name>
</gene>
<accession>A0A9W6P2U5</accession>
<proteinExistence type="inferred from homology"/>
<keyword evidence="6 7" id="KW-0472">Membrane</keyword>
<feature type="transmembrane region" description="Helical" evidence="7">
    <location>
        <begin position="268"/>
        <end position="293"/>
    </location>
</feature>
<evidence type="ECO:0000256" key="6">
    <source>
        <dbReference type="ARBA" id="ARBA00023136"/>
    </source>
</evidence>
<feature type="transmembrane region" description="Helical" evidence="7">
    <location>
        <begin position="219"/>
        <end position="243"/>
    </location>
</feature>
<dbReference type="Proteomes" id="UP001165092">
    <property type="component" value="Unassembled WGS sequence"/>
</dbReference>
<dbReference type="Pfam" id="PF00528">
    <property type="entry name" value="BPD_transp_1"/>
    <property type="match status" value="1"/>
</dbReference>
<keyword evidence="4 7" id="KW-0812">Transmembrane</keyword>
<dbReference type="PANTHER" id="PTHR43386:SF1">
    <property type="entry name" value="D,D-DIPEPTIDE TRANSPORT SYSTEM PERMEASE PROTEIN DDPC-RELATED"/>
    <property type="match status" value="1"/>
</dbReference>
<evidence type="ECO:0000313" key="10">
    <source>
        <dbReference type="Proteomes" id="UP001165092"/>
    </source>
</evidence>
<feature type="transmembrane region" description="Helical" evidence="7">
    <location>
        <begin position="162"/>
        <end position="181"/>
    </location>
</feature>
<dbReference type="InterPro" id="IPR000515">
    <property type="entry name" value="MetI-like"/>
</dbReference>
<dbReference type="RefSeq" id="WP_432707410.1">
    <property type="nucleotide sequence ID" value="NZ_BSQG01000001.1"/>
</dbReference>
<protein>
    <submittedName>
        <fullName evidence="9">Peptide ABC transporter permease</fullName>
    </submittedName>
</protein>
<evidence type="ECO:0000256" key="7">
    <source>
        <dbReference type="RuleBase" id="RU363032"/>
    </source>
</evidence>
<feature type="transmembrane region" description="Helical" evidence="7">
    <location>
        <begin position="137"/>
        <end position="156"/>
    </location>
</feature>
<keyword evidence="3" id="KW-1003">Cell membrane</keyword>
<dbReference type="EMBL" id="BSQG01000001">
    <property type="protein sequence ID" value="GLU46240.1"/>
    <property type="molecule type" value="Genomic_DNA"/>
</dbReference>
<keyword evidence="5 7" id="KW-1133">Transmembrane helix</keyword>
<dbReference type="Gene3D" id="1.10.3720.10">
    <property type="entry name" value="MetI-like"/>
    <property type="match status" value="1"/>
</dbReference>
<name>A0A9W6P2U5_9ACTN</name>
<dbReference type="AlphaFoldDB" id="A0A9W6P2U5"/>
<comment type="subcellular location">
    <subcellularLocation>
        <location evidence="1 7">Cell membrane</location>
        <topology evidence="1 7">Multi-pass membrane protein</topology>
    </subcellularLocation>
</comment>
<dbReference type="PANTHER" id="PTHR43386">
    <property type="entry name" value="OLIGOPEPTIDE TRANSPORT SYSTEM PERMEASE PROTEIN APPC"/>
    <property type="match status" value="1"/>
</dbReference>
<evidence type="ECO:0000256" key="2">
    <source>
        <dbReference type="ARBA" id="ARBA00022448"/>
    </source>
</evidence>
<evidence type="ECO:0000256" key="4">
    <source>
        <dbReference type="ARBA" id="ARBA00022692"/>
    </source>
</evidence>
<comment type="similarity">
    <text evidence="7">Belongs to the binding-protein-dependent transport system permease family.</text>
</comment>